<dbReference type="InterPro" id="IPR006140">
    <property type="entry name" value="D-isomer_DH_NAD-bd"/>
</dbReference>
<accession>A0A2W2I467</accession>
<dbReference type="GO" id="GO:0030267">
    <property type="term" value="F:glyoxylate reductase (NADPH) activity"/>
    <property type="evidence" value="ECO:0007669"/>
    <property type="project" value="TreeGrafter"/>
</dbReference>
<dbReference type="AlphaFoldDB" id="A0A2W2I467"/>
<dbReference type="Proteomes" id="UP000248544">
    <property type="component" value="Unassembled WGS sequence"/>
</dbReference>
<proteinExistence type="predicted"/>
<dbReference type="Pfam" id="PF02826">
    <property type="entry name" value="2-Hacid_dh_C"/>
    <property type="match status" value="1"/>
</dbReference>
<keyword evidence="5" id="KW-1185">Reference proteome</keyword>
<dbReference type="GO" id="GO:0051287">
    <property type="term" value="F:NAD binding"/>
    <property type="evidence" value="ECO:0007669"/>
    <property type="project" value="InterPro"/>
</dbReference>
<evidence type="ECO:0000313" key="5">
    <source>
        <dbReference type="Proteomes" id="UP000248544"/>
    </source>
</evidence>
<protein>
    <submittedName>
        <fullName evidence="4">Oxidoreductase</fullName>
    </submittedName>
</protein>
<name>A0A2W2I467_9ACTN</name>
<dbReference type="PANTHER" id="PTHR10996:SF178">
    <property type="entry name" value="2-HYDROXYACID DEHYDROGENASE YGL185C-RELATED"/>
    <property type="match status" value="1"/>
</dbReference>
<dbReference type="InterPro" id="IPR029753">
    <property type="entry name" value="D-isomer_DH_CS"/>
</dbReference>
<dbReference type="InterPro" id="IPR050223">
    <property type="entry name" value="D-isomer_2-hydroxyacid_DH"/>
</dbReference>
<evidence type="ECO:0000259" key="3">
    <source>
        <dbReference type="Pfam" id="PF02826"/>
    </source>
</evidence>
<reference evidence="4 5" key="1">
    <citation type="submission" date="2018-01" db="EMBL/GenBank/DDBJ databases">
        <title>Draft genome sequence of Sphaerisporangium sp. 7K107.</title>
        <authorList>
            <person name="Sahin N."/>
            <person name="Saygin H."/>
            <person name="Ay H."/>
        </authorList>
    </citation>
    <scope>NUCLEOTIDE SEQUENCE [LARGE SCALE GENOMIC DNA]</scope>
    <source>
        <strain evidence="4 5">7K107</strain>
    </source>
</reference>
<dbReference type="Gene3D" id="3.40.50.720">
    <property type="entry name" value="NAD(P)-binding Rossmann-like Domain"/>
    <property type="match status" value="2"/>
</dbReference>
<dbReference type="SUPFAM" id="SSF51735">
    <property type="entry name" value="NAD(P)-binding Rossmann-fold domains"/>
    <property type="match status" value="1"/>
</dbReference>
<organism evidence="4 5">
    <name type="scientific">Spongiactinospora gelatinilytica</name>
    <dbReference type="NCBI Taxonomy" id="2666298"/>
    <lineage>
        <taxon>Bacteria</taxon>
        <taxon>Bacillati</taxon>
        <taxon>Actinomycetota</taxon>
        <taxon>Actinomycetes</taxon>
        <taxon>Streptosporangiales</taxon>
        <taxon>Streptosporangiaceae</taxon>
        <taxon>Spongiactinospora</taxon>
    </lineage>
</organism>
<keyword evidence="2" id="KW-0520">NAD</keyword>
<feature type="domain" description="D-isomer specific 2-hydroxyacid dehydrogenase NAD-binding" evidence="3">
    <location>
        <begin position="96"/>
        <end position="240"/>
    </location>
</feature>
<gene>
    <name evidence="4" type="ORF">C1I98_06540</name>
</gene>
<dbReference type="InterPro" id="IPR036291">
    <property type="entry name" value="NAD(P)-bd_dom_sf"/>
</dbReference>
<sequence length="280" mass="29250">MAEVDVLCTSWGAPRLGAALLAAAPRLSLVLHAAGSVRAFVTPEFWARGVPLVSAYRANAVPVADFTAAQIVYALKQGWRHVLAARERRAPVAPMPAPGTYGARVGLLSLGAVGRLVAGRLAALDVEVIAHDPYADPATAGVPLTGLAELFSTCDVVSVHTPLLPETAGLVGASLLRSMRRGATLINTARGRIIDEPALVEVLTERPDLFAVLDVTDPEPSVPGSPLFTLPNVVVTPHLAGSLGAERARLGALVTDELERFAAGLPLEHALTRESAERLA</sequence>
<evidence type="ECO:0000313" key="4">
    <source>
        <dbReference type="EMBL" id="PZG52947.1"/>
    </source>
</evidence>
<dbReference type="GO" id="GO:0016618">
    <property type="term" value="F:hydroxypyruvate reductase [NAD(P)H] activity"/>
    <property type="evidence" value="ECO:0007669"/>
    <property type="project" value="TreeGrafter"/>
</dbReference>
<dbReference type="CDD" id="cd12167">
    <property type="entry name" value="2-Hacid_dh_8"/>
    <property type="match status" value="1"/>
</dbReference>
<dbReference type="SUPFAM" id="SSF52283">
    <property type="entry name" value="Formate/glycerate dehydrogenase catalytic domain-like"/>
    <property type="match status" value="1"/>
</dbReference>
<evidence type="ECO:0000256" key="1">
    <source>
        <dbReference type="ARBA" id="ARBA00023002"/>
    </source>
</evidence>
<dbReference type="EMBL" id="POUA01000031">
    <property type="protein sequence ID" value="PZG52947.1"/>
    <property type="molecule type" value="Genomic_DNA"/>
</dbReference>
<dbReference type="PROSITE" id="PS00670">
    <property type="entry name" value="D_2_HYDROXYACID_DH_2"/>
    <property type="match status" value="1"/>
</dbReference>
<keyword evidence="1" id="KW-0560">Oxidoreductase</keyword>
<evidence type="ECO:0000256" key="2">
    <source>
        <dbReference type="ARBA" id="ARBA00023027"/>
    </source>
</evidence>
<dbReference type="GO" id="GO:0005829">
    <property type="term" value="C:cytosol"/>
    <property type="evidence" value="ECO:0007669"/>
    <property type="project" value="TreeGrafter"/>
</dbReference>
<dbReference type="PANTHER" id="PTHR10996">
    <property type="entry name" value="2-HYDROXYACID DEHYDROGENASE-RELATED"/>
    <property type="match status" value="1"/>
</dbReference>
<comment type="caution">
    <text evidence="4">The sequence shown here is derived from an EMBL/GenBank/DDBJ whole genome shotgun (WGS) entry which is preliminary data.</text>
</comment>